<evidence type="ECO:0000256" key="5">
    <source>
        <dbReference type="ARBA" id="ARBA00023288"/>
    </source>
</evidence>
<protein>
    <recommendedName>
        <fullName evidence="6">LPS-assembly lipoprotein LptE</fullName>
    </recommendedName>
</protein>
<dbReference type="GO" id="GO:0015920">
    <property type="term" value="P:lipopolysaccharide transport"/>
    <property type="evidence" value="ECO:0007669"/>
    <property type="project" value="TreeGrafter"/>
</dbReference>
<dbReference type="Gene3D" id="3.30.160.150">
    <property type="entry name" value="Lipoprotein like domain"/>
    <property type="match status" value="1"/>
</dbReference>
<dbReference type="RefSeq" id="WP_058936862.1">
    <property type="nucleotide sequence ID" value="NZ_CP013729.1"/>
</dbReference>
<dbReference type="STRING" id="76731.RD2015_4571"/>
<evidence type="ECO:0000313" key="8">
    <source>
        <dbReference type="Proteomes" id="UP000060699"/>
    </source>
</evidence>
<keyword evidence="3 6" id="KW-0564">Palmitate</keyword>
<reference evidence="7 8" key="1">
    <citation type="submission" date="2015-12" db="EMBL/GenBank/DDBJ databases">
        <title>Complete genome of Roseateles depolymerans KCTC 42856.</title>
        <authorList>
            <person name="Kim K.M."/>
        </authorList>
    </citation>
    <scope>NUCLEOTIDE SEQUENCE [LARGE SCALE GENOMIC DNA]</scope>
    <source>
        <strain evidence="7 8">KCTC 42856</strain>
    </source>
</reference>
<dbReference type="EMBL" id="CP013729">
    <property type="protein sequence ID" value="ALV09012.1"/>
    <property type="molecule type" value="Genomic_DNA"/>
</dbReference>
<comment type="similarity">
    <text evidence="6">Belongs to the LptE lipoprotein family.</text>
</comment>
<keyword evidence="5 6" id="KW-0449">Lipoprotein</keyword>
<gene>
    <name evidence="6" type="primary">lptE</name>
    <name evidence="7" type="ORF">RD2015_4571</name>
</gene>
<dbReference type="OrthoDB" id="5298094at2"/>
<keyword evidence="8" id="KW-1185">Reference proteome</keyword>
<sequence>MQRRHLLKTCAVVAAGGAAAVLSGCGFELRKEPEYHFKTLALKGFIPHSPLSQELRRQVQRSTLKLLEDPNRADVVLEIEREVRDKTSVATTTAGQITEWQLRLQLDYSLRTAGGEVLLPRTELRLTRDMNYSESAALAKEQEEASLQKAMQVEAVGLLLRRLAAVRLPA</sequence>
<dbReference type="Proteomes" id="UP000060699">
    <property type="component" value="Chromosome"/>
</dbReference>
<dbReference type="HAMAP" id="MF_01186">
    <property type="entry name" value="LPS_assembly_LptE"/>
    <property type="match status" value="1"/>
</dbReference>
<proteinExistence type="inferred from homology"/>
<dbReference type="PANTHER" id="PTHR38098:SF1">
    <property type="entry name" value="LPS-ASSEMBLY LIPOPROTEIN LPTE"/>
    <property type="match status" value="1"/>
</dbReference>
<comment type="subcellular location">
    <subcellularLocation>
        <location evidence="6">Cell outer membrane</location>
        <topology evidence="6">Lipid-anchor</topology>
    </subcellularLocation>
</comment>
<name>A0A0U3N475_9BURK</name>
<dbReference type="InterPro" id="IPR007485">
    <property type="entry name" value="LPS_assembly_LptE"/>
</dbReference>
<evidence type="ECO:0000256" key="3">
    <source>
        <dbReference type="ARBA" id="ARBA00023139"/>
    </source>
</evidence>
<keyword evidence="2 6" id="KW-0472">Membrane</keyword>
<evidence type="ECO:0000313" key="7">
    <source>
        <dbReference type="EMBL" id="ALV09012.1"/>
    </source>
</evidence>
<evidence type="ECO:0000256" key="6">
    <source>
        <dbReference type="HAMAP-Rule" id="MF_01186"/>
    </source>
</evidence>
<evidence type="ECO:0000256" key="2">
    <source>
        <dbReference type="ARBA" id="ARBA00023136"/>
    </source>
</evidence>
<keyword evidence="4 6" id="KW-0998">Cell outer membrane</keyword>
<dbReference type="PROSITE" id="PS51257">
    <property type="entry name" value="PROKAR_LIPOPROTEIN"/>
    <property type="match status" value="1"/>
</dbReference>
<dbReference type="AlphaFoldDB" id="A0A0U3N475"/>
<comment type="subunit">
    <text evidence="6">Component of the lipopolysaccharide transport and assembly complex. Interacts with LptD.</text>
</comment>
<dbReference type="PANTHER" id="PTHR38098">
    <property type="entry name" value="LPS-ASSEMBLY LIPOPROTEIN LPTE"/>
    <property type="match status" value="1"/>
</dbReference>
<evidence type="ECO:0000256" key="4">
    <source>
        <dbReference type="ARBA" id="ARBA00023237"/>
    </source>
</evidence>
<comment type="function">
    <text evidence="6">Together with LptD, is involved in the assembly of lipopolysaccharide (LPS) at the surface of the outer membrane. Required for the proper assembly of LptD. Binds LPS and may serve as the LPS recognition site at the outer membrane.</text>
</comment>
<dbReference type="GO" id="GO:1990351">
    <property type="term" value="C:transporter complex"/>
    <property type="evidence" value="ECO:0007669"/>
    <property type="project" value="TreeGrafter"/>
</dbReference>
<accession>A0A0U3N475</accession>
<dbReference type="GO" id="GO:0009279">
    <property type="term" value="C:cell outer membrane"/>
    <property type="evidence" value="ECO:0007669"/>
    <property type="project" value="UniProtKB-SubCell"/>
</dbReference>
<organism evidence="7 8">
    <name type="scientific">Roseateles depolymerans</name>
    <dbReference type="NCBI Taxonomy" id="76731"/>
    <lineage>
        <taxon>Bacteria</taxon>
        <taxon>Pseudomonadati</taxon>
        <taxon>Pseudomonadota</taxon>
        <taxon>Betaproteobacteria</taxon>
        <taxon>Burkholderiales</taxon>
        <taxon>Sphaerotilaceae</taxon>
        <taxon>Roseateles</taxon>
    </lineage>
</organism>
<dbReference type="KEGG" id="rdp:RD2015_4571"/>
<keyword evidence="1 6" id="KW-0732">Signal</keyword>
<dbReference type="GO" id="GO:0043165">
    <property type="term" value="P:Gram-negative-bacterium-type cell outer membrane assembly"/>
    <property type="evidence" value="ECO:0007669"/>
    <property type="project" value="UniProtKB-UniRule"/>
</dbReference>
<evidence type="ECO:0000256" key="1">
    <source>
        <dbReference type="ARBA" id="ARBA00022729"/>
    </source>
</evidence>
<dbReference type="GO" id="GO:0001530">
    <property type="term" value="F:lipopolysaccharide binding"/>
    <property type="evidence" value="ECO:0007669"/>
    <property type="project" value="TreeGrafter"/>
</dbReference>
<dbReference type="Pfam" id="PF04390">
    <property type="entry name" value="LptE"/>
    <property type="match status" value="1"/>
</dbReference>